<dbReference type="PANTHER" id="PTHR43132">
    <property type="entry name" value="ARSENICAL RESISTANCE OPERON REPRESSOR ARSR-RELATED"/>
    <property type="match status" value="1"/>
</dbReference>
<evidence type="ECO:0000256" key="2">
    <source>
        <dbReference type="ARBA" id="ARBA00023125"/>
    </source>
</evidence>
<dbReference type="PROSITE" id="PS50987">
    <property type="entry name" value="HTH_ARSR_2"/>
    <property type="match status" value="1"/>
</dbReference>
<evidence type="ECO:0000313" key="6">
    <source>
        <dbReference type="Proteomes" id="UP001589906"/>
    </source>
</evidence>
<dbReference type="InterPro" id="IPR011991">
    <property type="entry name" value="ArsR-like_HTH"/>
</dbReference>
<reference evidence="5 6" key="1">
    <citation type="submission" date="2024-09" db="EMBL/GenBank/DDBJ databases">
        <authorList>
            <person name="Sun Q."/>
            <person name="Mori K."/>
        </authorList>
    </citation>
    <scope>NUCLEOTIDE SEQUENCE [LARGE SCALE GENOMIC DNA]</scope>
    <source>
        <strain evidence="5 6">NCAIM B.02621</strain>
    </source>
</reference>
<keyword evidence="3" id="KW-0804">Transcription</keyword>
<proteinExistence type="predicted"/>
<feature type="domain" description="HTH arsR-type" evidence="4">
    <location>
        <begin position="1"/>
        <end position="95"/>
    </location>
</feature>
<dbReference type="Gene3D" id="1.10.10.10">
    <property type="entry name" value="Winged helix-like DNA-binding domain superfamily/Winged helix DNA-binding domain"/>
    <property type="match status" value="1"/>
</dbReference>
<evidence type="ECO:0000256" key="1">
    <source>
        <dbReference type="ARBA" id="ARBA00023015"/>
    </source>
</evidence>
<protein>
    <submittedName>
        <fullName evidence="5">ArsR/SmtB family transcription factor</fullName>
    </submittedName>
</protein>
<dbReference type="SUPFAM" id="SSF46785">
    <property type="entry name" value="Winged helix' DNA-binding domain"/>
    <property type="match status" value="1"/>
</dbReference>
<keyword evidence="2" id="KW-0238">DNA-binding</keyword>
<keyword evidence="1" id="KW-0805">Transcription regulation</keyword>
<evidence type="ECO:0000256" key="3">
    <source>
        <dbReference type="ARBA" id="ARBA00023163"/>
    </source>
</evidence>
<dbReference type="RefSeq" id="WP_376836591.1">
    <property type="nucleotide sequence ID" value="NZ_JBHLSW010000007.1"/>
</dbReference>
<accession>A0ABV6R4K5</accession>
<sequence>MESSDAVVALSALAHPGRLSAFRHLVRAGRDGMFAGDVARALQAPANTTSTHLAVLAQAGLVQSRREGRHIVYAADTERMAELLAYLAADCCQGAPEVCAPLSDVLRTAACGRPEARA</sequence>
<dbReference type="CDD" id="cd00090">
    <property type="entry name" value="HTH_ARSR"/>
    <property type="match status" value="1"/>
</dbReference>
<dbReference type="SMART" id="SM00418">
    <property type="entry name" value="HTH_ARSR"/>
    <property type="match status" value="1"/>
</dbReference>
<dbReference type="EMBL" id="JBHLSW010000007">
    <property type="protein sequence ID" value="MFC0634545.1"/>
    <property type="molecule type" value="Genomic_DNA"/>
</dbReference>
<evidence type="ECO:0000259" key="4">
    <source>
        <dbReference type="PROSITE" id="PS50987"/>
    </source>
</evidence>
<dbReference type="Proteomes" id="UP001589906">
    <property type="component" value="Unassembled WGS sequence"/>
</dbReference>
<comment type="caution">
    <text evidence="5">The sequence shown here is derived from an EMBL/GenBank/DDBJ whole genome shotgun (WGS) entry which is preliminary data.</text>
</comment>
<name>A0ABV6R4K5_9CAUL</name>
<gene>
    <name evidence="5" type="ORF">ACFFGE_11755</name>
</gene>
<dbReference type="InterPro" id="IPR001845">
    <property type="entry name" value="HTH_ArsR_DNA-bd_dom"/>
</dbReference>
<dbReference type="Pfam" id="PF12840">
    <property type="entry name" value="HTH_20"/>
    <property type="match status" value="1"/>
</dbReference>
<dbReference type="InterPro" id="IPR036390">
    <property type="entry name" value="WH_DNA-bd_sf"/>
</dbReference>
<keyword evidence="6" id="KW-1185">Reference proteome</keyword>
<dbReference type="InterPro" id="IPR036388">
    <property type="entry name" value="WH-like_DNA-bd_sf"/>
</dbReference>
<dbReference type="NCBIfam" id="NF033788">
    <property type="entry name" value="HTH_metalloreg"/>
    <property type="match status" value="1"/>
</dbReference>
<dbReference type="PRINTS" id="PR00778">
    <property type="entry name" value="HTHARSR"/>
</dbReference>
<evidence type="ECO:0000313" key="5">
    <source>
        <dbReference type="EMBL" id="MFC0634545.1"/>
    </source>
</evidence>
<dbReference type="InterPro" id="IPR051011">
    <property type="entry name" value="Metal_resp_trans_reg"/>
</dbReference>
<dbReference type="PANTHER" id="PTHR43132:SF2">
    <property type="entry name" value="ARSENICAL RESISTANCE OPERON REPRESSOR ARSR-RELATED"/>
    <property type="match status" value="1"/>
</dbReference>
<organism evidence="5 6">
    <name type="scientific">Brevundimonas balnearis</name>
    <dbReference type="NCBI Taxonomy" id="1572858"/>
    <lineage>
        <taxon>Bacteria</taxon>
        <taxon>Pseudomonadati</taxon>
        <taxon>Pseudomonadota</taxon>
        <taxon>Alphaproteobacteria</taxon>
        <taxon>Caulobacterales</taxon>
        <taxon>Caulobacteraceae</taxon>
        <taxon>Brevundimonas</taxon>
    </lineage>
</organism>